<dbReference type="InterPro" id="IPR003661">
    <property type="entry name" value="HisK_dim/P_dom"/>
</dbReference>
<feature type="transmembrane region" description="Helical" evidence="16">
    <location>
        <begin position="300"/>
        <end position="320"/>
    </location>
</feature>
<dbReference type="Gene3D" id="1.20.120.160">
    <property type="entry name" value="HPT domain"/>
    <property type="match status" value="1"/>
</dbReference>
<keyword evidence="9" id="KW-0418">Kinase</keyword>
<feature type="modified residue" description="4-aspartylphosphate" evidence="14">
    <location>
        <position position="643"/>
    </location>
</feature>
<dbReference type="PROSITE" id="PS50894">
    <property type="entry name" value="HPT"/>
    <property type="match status" value="1"/>
</dbReference>
<dbReference type="PROSITE" id="PS50109">
    <property type="entry name" value="HIS_KIN"/>
    <property type="match status" value="1"/>
</dbReference>
<reference evidence="20" key="1">
    <citation type="submission" date="2018-07" db="EMBL/GenBank/DDBJ databases">
        <authorList>
            <consortium name="Genoscope - CEA"/>
            <person name="William W."/>
        </authorList>
    </citation>
    <scope>NUCLEOTIDE SEQUENCE</scope>
    <source>
        <strain evidence="20">IK1</strain>
    </source>
</reference>
<keyword evidence="6 14" id="KW-0597">Phosphoprotein</keyword>
<dbReference type="Gene3D" id="3.30.565.10">
    <property type="entry name" value="Histidine kinase-like ATPase, C-terminal domain"/>
    <property type="match status" value="1"/>
</dbReference>
<keyword evidence="7" id="KW-0808">Transferase</keyword>
<evidence type="ECO:0000256" key="14">
    <source>
        <dbReference type="PROSITE-ProRule" id="PRU00169"/>
    </source>
</evidence>
<dbReference type="AlphaFoldDB" id="A0A653A8M1"/>
<dbReference type="PRINTS" id="PR00344">
    <property type="entry name" value="BCTRLSENSOR"/>
</dbReference>
<dbReference type="EMBL" id="UPXZ01000018">
    <property type="protein sequence ID" value="VBB44315.1"/>
    <property type="molecule type" value="Genomic_DNA"/>
</dbReference>
<feature type="transmembrane region" description="Helical" evidence="16">
    <location>
        <begin position="12"/>
        <end position="33"/>
    </location>
</feature>
<dbReference type="Gene3D" id="3.40.50.2300">
    <property type="match status" value="1"/>
</dbReference>
<dbReference type="SUPFAM" id="SSF47384">
    <property type="entry name" value="Homodimeric domain of signal transducing histidine kinase"/>
    <property type="match status" value="1"/>
</dbReference>
<comment type="catalytic activity">
    <reaction evidence="1">
        <text>ATP + protein L-histidine = ADP + protein N-phospho-L-histidine.</text>
        <dbReference type="EC" id="2.7.13.3"/>
    </reaction>
</comment>
<dbReference type="InterPro" id="IPR036890">
    <property type="entry name" value="HATPase_C_sf"/>
</dbReference>
<dbReference type="SUPFAM" id="SSF55874">
    <property type="entry name" value="ATPase domain of HSP90 chaperone/DNA topoisomerase II/histidine kinase"/>
    <property type="match status" value="1"/>
</dbReference>
<accession>A0A653A8M1</accession>
<dbReference type="Gene3D" id="1.10.287.130">
    <property type="match status" value="1"/>
</dbReference>
<evidence type="ECO:0000256" key="11">
    <source>
        <dbReference type="ARBA" id="ARBA00022989"/>
    </source>
</evidence>
<dbReference type="SUPFAM" id="SSF52172">
    <property type="entry name" value="CheY-like"/>
    <property type="match status" value="1"/>
</dbReference>
<evidence type="ECO:0000256" key="2">
    <source>
        <dbReference type="ARBA" id="ARBA00004429"/>
    </source>
</evidence>
<dbReference type="CDD" id="cd17546">
    <property type="entry name" value="REC_hyHK_CKI1_RcsC-like"/>
    <property type="match status" value="1"/>
</dbReference>
<evidence type="ECO:0000256" key="15">
    <source>
        <dbReference type="SAM" id="Coils"/>
    </source>
</evidence>
<evidence type="ECO:0000256" key="9">
    <source>
        <dbReference type="ARBA" id="ARBA00022777"/>
    </source>
</evidence>
<dbReference type="InterPro" id="IPR003594">
    <property type="entry name" value="HATPase_dom"/>
</dbReference>
<dbReference type="InterPro" id="IPR005467">
    <property type="entry name" value="His_kinase_dom"/>
</dbReference>
<dbReference type="Pfam" id="PF02518">
    <property type="entry name" value="HATPase_c"/>
    <property type="match status" value="1"/>
</dbReference>
<dbReference type="InterPro" id="IPR011006">
    <property type="entry name" value="CheY-like_superfamily"/>
</dbReference>
<dbReference type="GO" id="GO:0000155">
    <property type="term" value="F:phosphorelay sensor kinase activity"/>
    <property type="evidence" value="ECO:0007669"/>
    <property type="project" value="InterPro"/>
</dbReference>
<sequence>MKKIGFLQNVKIIVLVGYILLFLLAVFGGYQIYQELLKFSNQNQPFAERKQLNLISNALVSMYEAESVRKIMLSENFDTHYLDSSYTSVNQKVHFYLDSLYRLSNDKSLHNSLDTVNNLLEEKENNLKNMIELLEAIKKLPYSKQILTTVLSKNDVNSLYNIFETNFSKQKTDSSFFVKKKKGFLSRLKDVFGPGEDSTKIVSKQTEELKDTTFKKPAQLLTDTIVQFINTINNKSNRKKAVYLNQLATRQNAMLYYDESLTNQIHQILYGLENKERKYVNNLLIDRDKAVNKSSRIMSLIAWASLFTVIIFLALTLGLINKSQIYRNKLEQSKKHAEDLMKSRERLLLMISHDIKSPLSSIIGHMELLSREKMPPAEKEHLINMKSSSEHILELVNKLMDYHKLEQGKSEITKMPFSPYQLMQDVYQSFIPVINNRLIYTSQNTINKQKVFESDPFTIKQVVNNLISNAIKFTKSGSINISSLITENNILQVSVKDSGVGIKPEDKKKIFDEFERVGSTEDKTRIEGYGLGLAITYKLVKLLGGDINVESEYEKGSEFIVSIPLKPLLMSVEELSKGKKEEHEKSSSGKMDAKILFIDDDLVMLNVFEKLLQREGAEVTICDDSKEALALLKDKKFDIILTDIQMPQINGFELVGKIREMNSEYHKNVPVIALSARSDVSEEKFKNAGFTGFLAKPVPFNVLLDKICESISCKNVEIKSDEAHKGINSLIEFVEDDEETAKDILNVFISENKIKIKELSDSLKANNWQQIKATAHKLLPLMRIIGADEMVKILVALENGEISSEKVTSLIKMVKDKNKEVIDFMNKKYPEKKV</sequence>
<evidence type="ECO:0000256" key="6">
    <source>
        <dbReference type="ARBA" id="ARBA00022553"/>
    </source>
</evidence>
<proteinExistence type="predicted"/>
<feature type="domain" description="Histidine kinase" evidence="17">
    <location>
        <begin position="350"/>
        <end position="567"/>
    </location>
</feature>
<dbReference type="PROSITE" id="PS50110">
    <property type="entry name" value="RESPONSE_REGULATORY"/>
    <property type="match status" value="1"/>
</dbReference>
<dbReference type="PANTHER" id="PTHR43047:SF72">
    <property type="entry name" value="OSMOSENSING HISTIDINE PROTEIN KINASE SLN1"/>
    <property type="match status" value="1"/>
</dbReference>
<feature type="modified residue" description="Phosphohistidine" evidence="13">
    <location>
        <position position="776"/>
    </location>
</feature>
<dbReference type="SMART" id="SM00448">
    <property type="entry name" value="REC"/>
    <property type="match status" value="1"/>
</dbReference>
<dbReference type="CDD" id="cd00082">
    <property type="entry name" value="HisKA"/>
    <property type="match status" value="1"/>
</dbReference>
<evidence type="ECO:0000256" key="1">
    <source>
        <dbReference type="ARBA" id="ARBA00000085"/>
    </source>
</evidence>
<gene>
    <name evidence="20" type="ORF">TRIP_D250054</name>
</gene>
<dbReference type="PANTHER" id="PTHR43047">
    <property type="entry name" value="TWO-COMPONENT HISTIDINE PROTEIN KINASE"/>
    <property type="match status" value="1"/>
</dbReference>
<dbReference type="SMART" id="SM00388">
    <property type="entry name" value="HisKA"/>
    <property type="match status" value="1"/>
</dbReference>
<dbReference type="GO" id="GO:0009927">
    <property type="term" value="F:histidine phosphotransfer kinase activity"/>
    <property type="evidence" value="ECO:0007669"/>
    <property type="project" value="TreeGrafter"/>
</dbReference>
<evidence type="ECO:0000256" key="13">
    <source>
        <dbReference type="PROSITE-ProRule" id="PRU00110"/>
    </source>
</evidence>
<keyword evidence="11 16" id="KW-1133">Transmembrane helix</keyword>
<name>A0A653A8M1_9BACT</name>
<dbReference type="SMART" id="SM00387">
    <property type="entry name" value="HATPase_c"/>
    <property type="match status" value="1"/>
</dbReference>
<comment type="subcellular location">
    <subcellularLocation>
        <location evidence="2">Cell inner membrane</location>
        <topology evidence="2">Multi-pass membrane protein</topology>
    </subcellularLocation>
</comment>
<dbReference type="InterPro" id="IPR036097">
    <property type="entry name" value="HisK_dim/P_sf"/>
</dbReference>
<dbReference type="GO" id="GO:0005886">
    <property type="term" value="C:plasma membrane"/>
    <property type="evidence" value="ECO:0007669"/>
    <property type="project" value="UniProtKB-SubCell"/>
</dbReference>
<dbReference type="SUPFAM" id="SSF47226">
    <property type="entry name" value="Histidine-containing phosphotransfer domain, HPT domain"/>
    <property type="match status" value="1"/>
</dbReference>
<organism evidence="20">
    <name type="scientific">uncultured Paludibacter sp</name>
    <dbReference type="NCBI Taxonomy" id="497635"/>
    <lineage>
        <taxon>Bacteria</taxon>
        <taxon>Pseudomonadati</taxon>
        <taxon>Bacteroidota</taxon>
        <taxon>Bacteroidia</taxon>
        <taxon>Bacteroidales</taxon>
        <taxon>Paludibacteraceae</taxon>
        <taxon>Paludibacter</taxon>
        <taxon>environmental samples</taxon>
    </lineage>
</organism>
<evidence type="ECO:0000256" key="10">
    <source>
        <dbReference type="ARBA" id="ARBA00022840"/>
    </source>
</evidence>
<evidence type="ECO:0000259" key="17">
    <source>
        <dbReference type="PROSITE" id="PS50109"/>
    </source>
</evidence>
<evidence type="ECO:0000256" key="3">
    <source>
        <dbReference type="ARBA" id="ARBA00012438"/>
    </source>
</evidence>
<evidence type="ECO:0000256" key="7">
    <source>
        <dbReference type="ARBA" id="ARBA00022679"/>
    </source>
</evidence>
<evidence type="ECO:0000259" key="18">
    <source>
        <dbReference type="PROSITE" id="PS50110"/>
    </source>
</evidence>
<keyword evidence="5" id="KW-0997">Cell inner membrane</keyword>
<evidence type="ECO:0000256" key="5">
    <source>
        <dbReference type="ARBA" id="ARBA00022519"/>
    </source>
</evidence>
<evidence type="ECO:0000259" key="19">
    <source>
        <dbReference type="PROSITE" id="PS50894"/>
    </source>
</evidence>
<evidence type="ECO:0000256" key="12">
    <source>
        <dbReference type="ARBA" id="ARBA00023136"/>
    </source>
</evidence>
<keyword evidence="4" id="KW-1003">Cell membrane</keyword>
<feature type="domain" description="HPt" evidence="19">
    <location>
        <begin position="737"/>
        <end position="828"/>
    </location>
</feature>
<dbReference type="InterPro" id="IPR001789">
    <property type="entry name" value="Sig_transdc_resp-reg_receiver"/>
</dbReference>
<feature type="domain" description="Response regulatory" evidence="18">
    <location>
        <begin position="594"/>
        <end position="711"/>
    </location>
</feature>
<dbReference type="Pfam" id="PF00072">
    <property type="entry name" value="Response_reg"/>
    <property type="match status" value="1"/>
</dbReference>
<protein>
    <recommendedName>
        <fullName evidence="3">histidine kinase</fullName>
        <ecNumber evidence="3">2.7.13.3</ecNumber>
    </recommendedName>
</protein>
<keyword evidence="12 16" id="KW-0472">Membrane</keyword>
<evidence type="ECO:0000256" key="16">
    <source>
        <dbReference type="SAM" id="Phobius"/>
    </source>
</evidence>
<keyword evidence="8 16" id="KW-0812">Transmembrane</keyword>
<keyword evidence="10" id="KW-0067">ATP-binding</keyword>
<dbReference type="InterPro" id="IPR036641">
    <property type="entry name" value="HPT_dom_sf"/>
</dbReference>
<feature type="coiled-coil region" evidence="15">
    <location>
        <begin position="113"/>
        <end position="140"/>
    </location>
</feature>
<evidence type="ECO:0000256" key="8">
    <source>
        <dbReference type="ARBA" id="ARBA00022692"/>
    </source>
</evidence>
<dbReference type="EC" id="2.7.13.3" evidence="3"/>
<dbReference type="Pfam" id="PF00512">
    <property type="entry name" value="HisKA"/>
    <property type="match status" value="1"/>
</dbReference>
<evidence type="ECO:0000256" key="4">
    <source>
        <dbReference type="ARBA" id="ARBA00022475"/>
    </source>
</evidence>
<dbReference type="InterPro" id="IPR004358">
    <property type="entry name" value="Sig_transdc_His_kin-like_C"/>
</dbReference>
<evidence type="ECO:0000313" key="20">
    <source>
        <dbReference type="EMBL" id="VBB44315.1"/>
    </source>
</evidence>
<keyword evidence="10" id="KW-0547">Nucleotide-binding</keyword>
<dbReference type="InterPro" id="IPR008207">
    <property type="entry name" value="Sig_transdc_His_kin_Hpt_dom"/>
</dbReference>
<keyword evidence="15" id="KW-0175">Coiled coil</keyword>